<dbReference type="Proteomes" id="UP001605036">
    <property type="component" value="Unassembled WGS sequence"/>
</dbReference>
<feature type="region of interest" description="Disordered" evidence="1">
    <location>
        <begin position="72"/>
        <end position="99"/>
    </location>
</feature>
<evidence type="ECO:0008006" key="4">
    <source>
        <dbReference type="Google" id="ProtNLM"/>
    </source>
</evidence>
<gene>
    <name evidence="2" type="ORF">R1flu_028628</name>
</gene>
<evidence type="ECO:0000256" key="1">
    <source>
        <dbReference type="SAM" id="MobiDB-lite"/>
    </source>
</evidence>
<organism evidence="2 3">
    <name type="scientific">Riccia fluitans</name>
    <dbReference type="NCBI Taxonomy" id="41844"/>
    <lineage>
        <taxon>Eukaryota</taxon>
        <taxon>Viridiplantae</taxon>
        <taxon>Streptophyta</taxon>
        <taxon>Embryophyta</taxon>
        <taxon>Marchantiophyta</taxon>
        <taxon>Marchantiopsida</taxon>
        <taxon>Marchantiidae</taxon>
        <taxon>Marchantiales</taxon>
        <taxon>Ricciaceae</taxon>
        <taxon>Riccia</taxon>
    </lineage>
</organism>
<name>A0ABD1XM89_9MARC</name>
<evidence type="ECO:0000313" key="3">
    <source>
        <dbReference type="Proteomes" id="UP001605036"/>
    </source>
</evidence>
<sequence length="163" mass="18326">MEVVIETRPIDSSILEDEIEEVEDVAFGEENEGELSGSTPEETPTAFRSEVSPNFNRRETVEALVQTTPLTNDAAKIASSNSTRKNVETSGVHPNVERHNRDSMAVLFQNAQKQKAEFKTALLATKEKYMLGMLDKWKAAREEEMKARLAKETLDQENAKKAR</sequence>
<keyword evidence="3" id="KW-1185">Reference proteome</keyword>
<accession>A0ABD1XM89</accession>
<proteinExistence type="predicted"/>
<feature type="region of interest" description="Disordered" evidence="1">
    <location>
        <begin position="24"/>
        <end position="51"/>
    </location>
</feature>
<reference evidence="2 3" key="1">
    <citation type="submission" date="2024-09" db="EMBL/GenBank/DDBJ databases">
        <title>Chromosome-scale assembly of Riccia fluitans.</title>
        <authorList>
            <person name="Paukszto L."/>
            <person name="Sawicki J."/>
            <person name="Karawczyk K."/>
            <person name="Piernik-Szablinska J."/>
            <person name="Szczecinska M."/>
            <person name="Mazdziarz M."/>
        </authorList>
    </citation>
    <scope>NUCLEOTIDE SEQUENCE [LARGE SCALE GENOMIC DNA]</scope>
    <source>
        <strain evidence="2">Rf_01</strain>
        <tissue evidence="2">Aerial parts of the thallus</tissue>
    </source>
</reference>
<comment type="caution">
    <text evidence="2">The sequence shown here is derived from an EMBL/GenBank/DDBJ whole genome shotgun (WGS) entry which is preliminary data.</text>
</comment>
<protein>
    <recommendedName>
        <fullName evidence="4">Remorin C-terminal domain-containing protein</fullName>
    </recommendedName>
</protein>
<dbReference type="AlphaFoldDB" id="A0ABD1XM89"/>
<evidence type="ECO:0000313" key="2">
    <source>
        <dbReference type="EMBL" id="KAL2610055.1"/>
    </source>
</evidence>
<feature type="compositionally biased region" description="Acidic residues" evidence="1">
    <location>
        <begin position="24"/>
        <end position="33"/>
    </location>
</feature>
<dbReference type="EMBL" id="JBHFFA010000008">
    <property type="protein sequence ID" value="KAL2610055.1"/>
    <property type="molecule type" value="Genomic_DNA"/>
</dbReference>